<gene>
    <name evidence="4" type="ORF">GWK15_23825</name>
    <name evidence="3" type="ORF">GXW75_15365</name>
</gene>
<sequence length="324" mass="33862">MTGIRRRWMLSGALALLGMRAMAQPAWPERPVRVVVPFPPGGSNDIVARFLAEALRDRLGQPFLVENRGGAGGNIGADVVAKAAPDGHTLLVSAPPALVINEHLYRSMPFSPERDLMPVALVAAVPIVLIVPADSSARSLGDLIAMARREPGRLSFGSSSIGGTNHLAGELLKSMASIDIVHVPYRGAAPAMTDLIAGRLQLYFDNMPGVLPQVREGRVRALAVAGAQRAAAMPDLPTMAEAGLPGFEASSWFGMAAPGGTPPTLVTRINAAVLAALAEPALRERLAGAGAEPGTLDAEGFARFVAAERERWGQVVRASGARAD</sequence>
<evidence type="ECO:0000313" key="3">
    <source>
        <dbReference type="EMBL" id="MBR0660635.1"/>
    </source>
</evidence>
<protein>
    <submittedName>
        <fullName evidence="3">Tripartite tricarboxylate transporter substrate binding protein</fullName>
    </submittedName>
</protein>
<dbReference type="Pfam" id="PF03401">
    <property type="entry name" value="TctC"/>
    <property type="match status" value="1"/>
</dbReference>
<accession>A0A9X9WJX5</accession>
<dbReference type="PANTHER" id="PTHR42928:SF5">
    <property type="entry name" value="BLR1237 PROTEIN"/>
    <property type="match status" value="1"/>
</dbReference>
<dbReference type="PANTHER" id="PTHR42928">
    <property type="entry name" value="TRICARBOXYLATE-BINDING PROTEIN"/>
    <property type="match status" value="1"/>
</dbReference>
<comment type="similarity">
    <text evidence="1">Belongs to the UPF0065 (bug) family.</text>
</comment>
<dbReference type="Proteomes" id="UP000746741">
    <property type="component" value="Unassembled WGS sequence"/>
</dbReference>
<feature type="signal peptide" evidence="2">
    <location>
        <begin position="1"/>
        <end position="23"/>
    </location>
</feature>
<dbReference type="SUPFAM" id="SSF53850">
    <property type="entry name" value="Periplasmic binding protein-like II"/>
    <property type="match status" value="1"/>
</dbReference>
<proteinExistence type="inferred from homology"/>
<dbReference type="EMBL" id="JAAEDK010000034">
    <property type="protein sequence ID" value="MBR0660635.1"/>
    <property type="molecule type" value="Genomic_DNA"/>
</dbReference>
<evidence type="ECO:0000313" key="5">
    <source>
        <dbReference type="Proteomes" id="UP000746741"/>
    </source>
</evidence>
<reference evidence="3" key="3">
    <citation type="journal article" date="2021" name="Syst. Appl. Microbiol.">
        <title>Roseomonas hellenica sp. nov., isolated from roots of wild-growing Alkanna tinctoria.</title>
        <authorList>
            <person name="Rat A."/>
            <person name="Naranjo H.D."/>
            <person name="Lebbe L."/>
            <person name="Cnockaert M."/>
            <person name="Krigas N."/>
            <person name="Grigoriadou K."/>
            <person name="Maloupa E."/>
            <person name="Willems A."/>
        </authorList>
    </citation>
    <scope>NUCLEOTIDE SEQUENCE</scope>
    <source>
        <strain evidence="3">LMG 31161</strain>
    </source>
</reference>
<feature type="chain" id="PRO_5040835397" evidence="2">
    <location>
        <begin position="24"/>
        <end position="324"/>
    </location>
</feature>
<reference evidence="3" key="1">
    <citation type="submission" date="2020-01" db="EMBL/GenBank/DDBJ databases">
        <authorList>
            <person name="Rat A."/>
        </authorList>
    </citation>
    <scope>NUCLEOTIDE SEQUENCE</scope>
    <source>
        <strain evidence="3">LMG 31161</strain>
    </source>
</reference>
<dbReference type="Gene3D" id="3.40.190.150">
    <property type="entry name" value="Bordetella uptake gene, domain 1"/>
    <property type="match status" value="1"/>
</dbReference>
<dbReference type="AlphaFoldDB" id="A0A9X9WJX5"/>
<dbReference type="InterPro" id="IPR005064">
    <property type="entry name" value="BUG"/>
</dbReference>
<dbReference type="Proteomes" id="UP001138708">
    <property type="component" value="Unassembled WGS sequence"/>
</dbReference>
<organism evidence="3 6">
    <name type="scientific">Neoroseomonas oryzicola</name>
    <dbReference type="NCBI Taxonomy" id="535904"/>
    <lineage>
        <taxon>Bacteria</taxon>
        <taxon>Pseudomonadati</taxon>
        <taxon>Pseudomonadota</taxon>
        <taxon>Alphaproteobacteria</taxon>
        <taxon>Acetobacterales</taxon>
        <taxon>Acetobacteraceae</taxon>
        <taxon>Neoroseomonas</taxon>
    </lineage>
</organism>
<keyword evidence="2" id="KW-0732">Signal</keyword>
<keyword evidence="5" id="KW-1185">Reference proteome</keyword>
<dbReference type="InterPro" id="IPR042100">
    <property type="entry name" value="Bug_dom1"/>
</dbReference>
<dbReference type="Gene3D" id="3.40.190.10">
    <property type="entry name" value="Periplasmic binding protein-like II"/>
    <property type="match status" value="1"/>
</dbReference>
<dbReference type="EMBL" id="JAAVUP010000017">
    <property type="protein sequence ID" value="NKE20006.1"/>
    <property type="molecule type" value="Genomic_DNA"/>
</dbReference>
<evidence type="ECO:0000256" key="1">
    <source>
        <dbReference type="ARBA" id="ARBA00006987"/>
    </source>
</evidence>
<dbReference type="CDD" id="cd13578">
    <property type="entry name" value="PBP2_Bug27"/>
    <property type="match status" value="1"/>
</dbReference>
<reference evidence="4 5" key="2">
    <citation type="submission" date="2020-02" db="EMBL/GenBank/DDBJ databases">
        <authorList>
            <person name="Sun Q."/>
            <person name="Inoue M."/>
        </authorList>
    </citation>
    <scope>NUCLEOTIDE SEQUENCE [LARGE SCALE GENOMIC DNA]</scope>
    <source>
        <strain evidence="4 5">KCTC 22478</strain>
    </source>
</reference>
<comment type="caution">
    <text evidence="3">The sequence shown here is derived from an EMBL/GenBank/DDBJ whole genome shotgun (WGS) entry which is preliminary data.</text>
</comment>
<evidence type="ECO:0000256" key="2">
    <source>
        <dbReference type="SAM" id="SignalP"/>
    </source>
</evidence>
<name>A0A9X9WJX5_9PROT</name>
<evidence type="ECO:0000313" key="4">
    <source>
        <dbReference type="EMBL" id="NKE20006.1"/>
    </source>
</evidence>
<evidence type="ECO:0000313" key="6">
    <source>
        <dbReference type="Proteomes" id="UP001138708"/>
    </source>
</evidence>
<dbReference type="PIRSF" id="PIRSF017082">
    <property type="entry name" value="YflP"/>
    <property type="match status" value="1"/>
</dbReference>